<organism evidence="2">
    <name type="scientific">marine metagenome</name>
    <dbReference type="NCBI Taxonomy" id="408172"/>
    <lineage>
        <taxon>unclassified sequences</taxon>
        <taxon>metagenomes</taxon>
        <taxon>ecological metagenomes</taxon>
    </lineage>
</organism>
<evidence type="ECO:0000313" key="2">
    <source>
        <dbReference type="EMBL" id="SVE06423.1"/>
    </source>
</evidence>
<dbReference type="AlphaFoldDB" id="A0A383AFR0"/>
<name>A0A383AFR0_9ZZZZ</name>
<feature type="non-terminal residue" evidence="2">
    <location>
        <position position="23"/>
    </location>
</feature>
<dbReference type="EMBL" id="UINC01191671">
    <property type="protein sequence ID" value="SVE06423.1"/>
    <property type="molecule type" value="Genomic_DNA"/>
</dbReference>
<evidence type="ECO:0000256" key="1">
    <source>
        <dbReference type="SAM" id="MobiDB-lite"/>
    </source>
</evidence>
<feature type="non-terminal residue" evidence="2">
    <location>
        <position position="1"/>
    </location>
</feature>
<sequence length="23" mass="2237">VNLPAANPKHPAAMPPALSAPDG</sequence>
<protein>
    <submittedName>
        <fullName evidence="2">Uncharacterized protein</fullName>
    </submittedName>
</protein>
<accession>A0A383AFR0</accession>
<proteinExistence type="predicted"/>
<reference evidence="2" key="1">
    <citation type="submission" date="2018-05" db="EMBL/GenBank/DDBJ databases">
        <authorList>
            <person name="Lanie J.A."/>
            <person name="Ng W.-L."/>
            <person name="Kazmierczak K.M."/>
            <person name="Andrzejewski T.M."/>
            <person name="Davidsen T.M."/>
            <person name="Wayne K.J."/>
            <person name="Tettelin H."/>
            <person name="Glass J.I."/>
            <person name="Rusch D."/>
            <person name="Podicherti R."/>
            <person name="Tsui H.-C.T."/>
            <person name="Winkler M.E."/>
        </authorList>
    </citation>
    <scope>NUCLEOTIDE SEQUENCE</scope>
</reference>
<gene>
    <name evidence="2" type="ORF">METZ01_LOCUS459277</name>
</gene>
<feature type="region of interest" description="Disordered" evidence="1">
    <location>
        <begin position="1"/>
        <end position="23"/>
    </location>
</feature>